<dbReference type="InterPro" id="IPR035979">
    <property type="entry name" value="RBD_domain_sf"/>
</dbReference>
<dbReference type="PANTHER" id="PTHR10501">
    <property type="entry name" value="U1 SMALL NUCLEAR RIBONUCLEOPROTEIN A/U2 SMALL NUCLEAR RIBONUCLEOPROTEIN B"/>
    <property type="match status" value="1"/>
</dbReference>
<dbReference type="SUPFAM" id="SSF54928">
    <property type="entry name" value="RNA-binding domain, RBD"/>
    <property type="match status" value="1"/>
</dbReference>
<dbReference type="EMBL" id="CM000780">
    <property type="protein sequence ID" value="AQK58921.1"/>
    <property type="molecule type" value="Genomic_DNA"/>
</dbReference>
<dbReference type="Gene3D" id="3.30.70.330">
    <property type="match status" value="1"/>
</dbReference>
<dbReference type="ExpressionAtlas" id="A0A1D6QMP2">
    <property type="expression patterns" value="baseline and differential"/>
</dbReference>
<evidence type="ECO:0000256" key="1">
    <source>
        <dbReference type="ARBA" id="ARBA00022884"/>
    </source>
</evidence>
<dbReference type="InterPro" id="IPR000504">
    <property type="entry name" value="RRM_dom"/>
</dbReference>
<keyword evidence="1" id="KW-0694">RNA-binding</keyword>
<gene>
    <name evidence="2" type="ORF">ZEAMMB73_Zm00001d053197</name>
</gene>
<evidence type="ECO:0000313" key="2">
    <source>
        <dbReference type="EMBL" id="AQK58921.1"/>
    </source>
</evidence>
<dbReference type="GO" id="GO:0003723">
    <property type="term" value="F:RNA binding"/>
    <property type="evidence" value="ECO:0007669"/>
    <property type="project" value="UniProtKB-KW"/>
</dbReference>
<dbReference type="Pfam" id="PF00076">
    <property type="entry name" value="RRM_1"/>
    <property type="match status" value="1"/>
</dbReference>
<protein>
    <submittedName>
        <fullName evidence="2">Nuclear speckle RNA-binding protein A</fullName>
    </submittedName>
</protein>
<proteinExistence type="predicted"/>
<dbReference type="AlphaFoldDB" id="A0A1D6QMP2"/>
<reference evidence="2" key="1">
    <citation type="submission" date="2015-12" db="EMBL/GenBank/DDBJ databases">
        <title>Update maize B73 reference genome by single molecule sequencing technologies.</title>
        <authorList>
            <consortium name="Maize Genome Sequencing Project"/>
            <person name="Ware D."/>
        </authorList>
    </citation>
    <scope>NUCLEOTIDE SEQUENCE</scope>
    <source>
        <tissue evidence="2">Seedling</tissue>
    </source>
</reference>
<dbReference type="InterPro" id="IPR012677">
    <property type="entry name" value="Nucleotide-bd_a/b_plait_sf"/>
</dbReference>
<name>A0A1D6QMP2_MAIZE</name>
<accession>A0A1D6QMP2</accession>
<sequence length="247" mass="25895">MAAENYWRYADARQQQQAMVAAAAAAAGMAPAATVAAAQTVGSAAAAMNQQAAAAAMAQQAAAAPPLKRARPDFGDVSGGQDMTGYYPRETDRSGYHSLRENDTLGASYDRYLRNGMASVGANDTSRAAGMGAGLAAGMTAGMGAGMAAGMAGYGVDGQRMMGVVDIFRPFVGFREVRLVNKESRHPGGDPHVLCFVDFDNPAQATIALEALQGYKFDEHERDSAHLRLQFSRFPGPRSAGGPRGRR</sequence>
<organism evidence="2">
    <name type="scientific">Zea mays</name>
    <name type="common">Maize</name>
    <dbReference type="NCBI Taxonomy" id="4577"/>
    <lineage>
        <taxon>Eukaryota</taxon>
        <taxon>Viridiplantae</taxon>
        <taxon>Streptophyta</taxon>
        <taxon>Embryophyta</taxon>
        <taxon>Tracheophyta</taxon>
        <taxon>Spermatophyta</taxon>
        <taxon>Magnoliopsida</taxon>
        <taxon>Liliopsida</taxon>
        <taxon>Poales</taxon>
        <taxon>Poaceae</taxon>
        <taxon>PACMAD clade</taxon>
        <taxon>Panicoideae</taxon>
        <taxon>Andropogonodae</taxon>
        <taxon>Andropogoneae</taxon>
        <taxon>Tripsacinae</taxon>
        <taxon>Zea</taxon>
    </lineage>
</organism>